<protein>
    <submittedName>
        <fullName evidence="1">Uncharacterized protein</fullName>
    </submittedName>
</protein>
<gene>
    <name evidence="1" type="ORF">MRB53_013166</name>
</gene>
<organism evidence="1 2">
    <name type="scientific">Persea americana</name>
    <name type="common">Avocado</name>
    <dbReference type="NCBI Taxonomy" id="3435"/>
    <lineage>
        <taxon>Eukaryota</taxon>
        <taxon>Viridiplantae</taxon>
        <taxon>Streptophyta</taxon>
        <taxon>Embryophyta</taxon>
        <taxon>Tracheophyta</taxon>
        <taxon>Spermatophyta</taxon>
        <taxon>Magnoliopsida</taxon>
        <taxon>Magnoliidae</taxon>
        <taxon>Laurales</taxon>
        <taxon>Lauraceae</taxon>
        <taxon>Persea</taxon>
    </lineage>
</organism>
<evidence type="ECO:0000313" key="2">
    <source>
        <dbReference type="Proteomes" id="UP001234297"/>
    </source>
</evidence>
<proteinExistence type="predicted"/>
<accession>A0ACC2K799</accession>
<dbReference type="EMBL" id="CM056812">
    <property type="protein sequence ID" value="KAJ8616980.1"/>
    <property type="molecule type" value="Genomic_DNA"/>
</dbReference>
<sequence>MVGATAARNPGRLVGLGERAEARIRAKAKRAKTHKKPCCNIVWNENLHATSNRHIIAFPFFNNGGEVTTERGKEEAAPCRVAGHQGNKHDKRGLLGGGIQELQSEEGKKPPIIENNFLLFTPLIRTEKCQSSLLLQVWRILRLHGRPCLLQW</sequence>
<dbReference type="Proteomes" id="UP001234297">
    <property type="component" value="Chromosome 4"/>
</dbReference>
<comment type="caution">
    <text evidence="1">The sequence shown here is derived from an EMBL/GenBank/DDBJ whole genome shotgun (WGS) entry which is preliminary data.</text>
</comment>
<evidence type="ECO:0000313" key="1">
    <source>
        <dbReference type="EMBL" id="KAJ8616980.1"/>
    </source>
</evidence>
<reference evidence="1 2" key="1">
    <citation type="journal article" date="2022" name="Hortic Res">
        <title>A haplotype resolved chromosomal level avocado genome allows analysis of novel avocado genes.</title>
        <authorList>
            <person name="Nath O."/>
            <person name="Fletcher S.J."/>
            <person name="Hayward A."/>
            <person name="Shaw L.M."/>
            <person name="Masouleh A.K."/>
            <person name="Furtado A."/>
            <person name="Henry R.J."/>
            <person name="Mitter N."/>
        </authorList>
    </citation>
    <scope>NUCLEOTIDE SEQUENCE [LARGE SCALE GENOMIC DNA]</scope>
    <source>
        <strain evidence="2">cv. Hass</strain>
    </source>
</reference>
<name>A0ACC2K799_PERAE</name>
<keyword evidence="2" id="KW-1185">Reference proteome</keyword>